<name>A0A8J2WEE1_9CRUS</name>
<keyword evidence="7" id="KW-0539">Nucleus</keyword>
<dbReference type="AlphaFoldDB" id="A0A8J2WEE1"/>
<keyword evidence="2 8" id="KW-0863">Zinc-finger</keyword>
<dbReference type="PANTHER" id="PTHR10237">
    <property type="entry name" value="DEFORMED EPIDERMAL AUTOREGULATORY FACTOR 1 HOMOLOG SUPPRESSIN"/>
    <property type="match status" value="1"/>
</dbReference>
<evidence type="ECO:0000256" key="6">
    <source>
        <dbReference type="ARBA" id="ARBA00023163"/>
    </source>
</evidence>
<reference evidence="11" key="1">
    <citation type="submission" date="2021-11" db="EMBL/GenBank/DDBJ databases">
        <authorList>
            <person name="Schell T."/>
        </authorList>
    </citation>
    <scope>NUCLEOTIDE SEQUENCE</scope>
    <source>
        <strain evidence="11">M5</strain>
    </source>
</reference>
<evidence type="ECO:0000256" key="1">
    <source>
        <dbReference type="ARBA" id="ARBA00022723"/>
    </source>
</evidence>
<evidence type="ECO:0000256" key="4">
    <source>
        <dbReference type="ARBA" id="ARBA00023015"/>
    </source>
</evidence>
<keyword evidence="9" id="KW-0732">Signal</keyword>
<dbReference type="InterPro" id="IPR002893">
    <property type="entry name" value="Znf_MYND"/>
</dbReference>
<dbReference type="InterPro" id="IPR027974">
    <property type="entry name" value="DUF4470"/>
</dbReference>
<evidence type="ECO:0000259" key="10">
    <source>
        <dbReference type="PROSITE" id="PS50865"/>
    </source>
</evidence>
<evidence type="ECO:0000313" key="11">
    <source>
        <dbReference type="EMBL" id="CAH0101533.1"/>
    </source>
</evidence>
<keyword evidence="3" id="KW-0862">Zinc</keyword>
<keyword evidence="1" id="KW-0479">Metal-binding</keyword>
<dbReference type="Pfam" id="PF01753">
    <property type="entry name" value="zf-MYND"/>
    <property type="match status" value="1"/>
</dbReference>
<keyword evidence="12" id="KW-1185">Reference proteome</keyword>
<protein>
    <recommendedName>
        <fullName evidence="10">MYND-type domain-containing protein</fullName>
    </recommendedName>
</protein>
<dbReference type="GO" id="GO:0008270">
    <property type="term" value="F:zinc ion binding"/>
    <property type="evidence" value="ECO:0007669"/>
    <property type="project" value="UniProtKB-KW"/>
</dbReference>
<dbReference type="SUPFAM" id="SSF144232">
    <property type="entry name" value="HIT/MYND zinc finger-like"/>
    <property type="match status" value="1"/>
</dbReference>
<dbReference type="PROSITE" id="PS01360">
    <property type="entry name" value="ZF_MYND_1"/>
    <property type="match status" value="1"/>
</dbReference>
<evidence type="ECO:0000313" key="12">
    <source>
        <dbReference type="Proteomes" id="UP000789390"/>
    </source>
</evidence>
<dbReference type="GO" id="GO:0003677">
    <property type="term" value="F:DNA binding"/>
    <property type="evidence" value="ECO:0007669"/>
    <property type="project" value="UniProtKB-KW"/>
</dbReference>
<dbReference type="PROSITE" id="PS50865">
    <property type="entry name" value="ZF_MYND_2"/>
    <property type="match status" value="1"/>
</dbReference>
<dbReference type="Gene3D" id="6.10.140.2220">
    <property type="match status" value="1"/>
</dbReference>
<sequence>MSPRSCGKVSVFIIRLVIILVSRNVLQDCQLVGDNIKVLFLGSGDLSNALKTAGNRKNIENLDIHLNDVNPSVVARNILILKIISADDFDIQNEEDISFLWDIWYNAEWPESTRKRFESVLKELLDNNLPDNIAIPKSSYLRTLKTVWSAWFSIVSKSKSESDFFMKKIQKERKTILFYGWFKLNRIEVDPNEGSRTFRPYTIPALPFRPQFGKSQDYRHDDDQSACCSKFYKRVRHKRGKAPNESPESFFPKIVDGYASISALPFKAFPSSFRQKIEEEARPYYSTGSCRIANGMGNVCVNPTMLDPTTYRWQVHYELSPFYGYLPLTREELDTSNDKGILIRTCQKILKNLVADYKKRIDGVKIFFHLEDAVEFCLSESTLVFDVIDCSNLADHIGLVHLINGCEKILADTPGAMLFTETMVWKLLGPSGLEYVEETLCCPLSLIPTIYGLQLLSHVELGSSKPTNYFYGLIPPIMLCWKKAPTFQNVTLNSSPDLNRCLKKLSQRCFLPKHLQNCKVLMENSEKTGARHFLGELLSLTPFTFSYVVDSMIARVGGGDPLCFDAVELPPVYNLSRRTLEAWKNNETLLQFSSAMLTNLWNRVPTGPRGFQHTAAMRLVLAPHEFMKNHFEAMCRQQPSICENDFSDPEIHVIDNFQLEVKQNAEGEIQTAEISFLLMPDHGLKRSHCAYVFDVYNPLSPILIFQCVRCMDVEKYDQPYPFLPKRSQPPVTKSSFMRVDSCIESIDKYTLKIAIECCENISGLAVSPNQTLPCESVHGLTLSLRQPNDIEPLALNFPFPILVNDIRATLHRSTRSIDLILKKALYEPWPCEFQATTQSRWNVDNLKPWEDGSELKIHLSIQFKMNEIHSQNDQKTDFRLEMSALNHVRGVIFLLMESNDEFVCIRRKDSPQSPDWYIRVHLPVRVSPLGSPILLLSAIDHRLYEKLNSQGKVDVQQSSEDFTRIFDSPRYKKNPDGKMCILRTSNSEEEQLLRYVLRLNSTKIVPSTWQKKNLPQGENSFWLATFVSPLYDDFPVDEELLDAIQKKVETCAACKKISENLKRCSRCRSIFYCSVDCQRGHWTQHKNVCKNFQN</sequence>
<dbReference type="GO" id="GO:0005634">
    <property type="term" value="C:nucleus"/>
    <property type="evidence" value="ECO:0007669"/>
    <property type="project" value="TreeGrafter"/>
</dbReference>
<evidence type="ECO:0000256" key="8">
    <source>
        <dbReference type="PROSITE-ProRule" id="PRU00134"/>
    </source>
</evidence>
<dbReference type="EMBL" id="CAKKLH010000059">
    <property type="protein sequence ID" value="CAH0101533.1"/>
    <property type="molecule type" value="Genomic_DNA"/>
</dbReference>
<gene>
    <name evidence="11" type="ORF">DGAL_LOCUS3867</name>
</gene>
<evidence type="ECO:0000256" key="9">
    <source>
        <dbReference type="SAM" id="SignalP"/>
    </source>
</evidence>
<keyword evidence="6" id="KW-0804">Transcription</keyword>
<evidence type="ECO:0000256" key="2">
    <source>
        <dbReference type="ARBA" id="ARBA00022771"/>
    </source>
</evidence>
<feature type="chain" id="PRO_5035312994" description="MYND-type domain-containing protein" evidence="9">
    <location>
        <begin position="28"/>
        <end position="1094"/>
    </location>
</feature>
<dbReference type="OrthoDB" id="5958408at2759"/>
<keyword evidence="5" id="KW-0238">DNA-binding</keyword>
<dbReference type="Proteomes" id="UP000789390">
    <property type="component" value="Unassembled WGS sequence"/>
</dbReference>
<organism evidence="11 12">
    <name type="scientific">Daphnia galeata</name>
    <dbReference type="NCBI Taxonomy" id="27404"/>
    <lineage>
        <taxon>Eukaryota</taxon>
        <taxon>Metazoa</taxon>
        <taxon>Ecdysozoa</taxon>
        <taxon>Arthropoda</taxon>
        <taxon>Crustacea</taxon>
        <taxon>Branchiopoda</taxon>
        <taxon>Diplostraca</taxon>
        <taxon>Cladocera</taxon>
        <taxon>Anomopoda</taxon>
        <taxon>Daphniidae</taxon>
        <taxon>Daphnia</taxon>
    </lineage>
</organism>
<comment type="caution">
    <text evidence="11">The sequence shown here is derived from an EMBL/GenBank/DDBJ whole genome shotgun (WGS) entry which is preliminary data.</text>
</comment>
<accession>A0A8J2WEE1</accession>
<feature type="signal peptide" evidence="9">
    <location>
        <begin position="1"/>
        <end position="27"/>
    </location>
</feature>
<dbReference type="InterPro" id="IPR024119">
    <property type="entry name" value="TF_DEAF-1"/>
</dbReference>
<evidence type="ECO:0000256" key="7">
    <source>
        <dbReference type="ARBA" id="ARBA00023242"/>
    </source>
</evidence>
<dbReference type="PANTHER" id="PTHR10237:SF1">
    <property type="entry name" value="DEFORMED EPIDERMAL AUTOREGULATORY FACTOR 1 HOMOLOG"/>
    <property type="match status" value="1"/>
</dbReference>
<proteinExistence type="predicted"/>
<dbReference type="GO" id="GO:0000981">
    <property type="term" value="F:DNA-binding transcription factor activity, RNA polymerase II-specific"/>
    <property type="evidence" value="ECO:0007669"/>
    <property type="project" value="TreeGrafter"/>
</dbReference>
<dbReference type="Pfam" id="PF14737">
    <property type="entry name" value="DUF4470"/>
    <property type="match status" value="1"/>
</dbReference>
<evidence type="ECO:0000256" key="3">
    <source>
        <dbReference type="ARBA" id="ARBA00022833"/>
    </source>
</evidence>
<evidence type="ECO:0000256" key="5">
    <source>
        <dbReference type="ARBA" id="ARBA00023125"/>
    </source>
</evidence>
<feature type="domain" description="MYND-type" evidence="10">
    <location>
        <begin position="1051"/>
        <end position="1089"/>
    </location>
</feature>
<keyword evidence="4" id="KW-0805">Transcription regulation</keyword>